<protein>
    <recommendedName>
        <fullName evidence="10">Ion-translocating oxidoreductase complex subunit B</fullName>
        <ecNumber evidence="10">7.-.-.-</ecNumber>
    </recommendedName>
    <alternativeName>
        <fullName evidence="10">Rnf electron transport complex subunit B</fullName>
    </alternativeName>
</protein>
<evidence type="ECO:0000256" key="2">
    <source>
        <dbReference type="ARBA" id="ARBA00022485"/>
    </source>
</evidence>
<dbReference type="EC" id="7.-.-.-" evidence="10"/>
<dbReference type="PROSITE" id="PS00198">
    <property type="entry name" value="4FE4S_FER_1"/>
    <property type="match status" value="1"/>
</dbReference>
<evidence type="ECO:0000256" key="5">
    <source>
        <dbReference type="ARBA" id="ARBA00022967"/>
    </source>
</evidence>
<feature type="binding site" evidence="10 11">
    <location>
        <position position="140"/>
    </location>
    <ligand>
        <name>[4Fe-4S] cluster</name>
        <dbReference type="ChEBI" id="CHEBI:49883"/>
        <label>3</label>
    </ligand>
</feature>
<evidence type="ECO:0000256" key="9">
    <source>
        <dbReference type="ARBA" id="ARBA00023136"/>
    </source>
</evidence>
<feature type="binding site" evidence="10 11">
    <location>
        <position position="110"/>
    </location>
    <ligand>
        <name>[4Fe-4S] cluster</name>
        <dbReference type="ChEBI" id="CHEBI:49883"/>
        <label>2</label>
    </ligand>
</feature>
<dbReference type="InterPro" id="IPR016463">
    <property type="entry name" value="RnfB/RsxB_Proteobac"/>
</dbReference>
<dbReference type="PROSITE" id="PS51656">
    <property type="entry name" value="4FE4S"/>
    <property type="match status" value="1"/>
</dbReference>
<dbReference type="GO" id="GO:0022900">
    <property type="term" value="P:electron transport chain"/>
    <property type="evidence" value="ECO:0007669"/>
    <property type="project" value="UniProtKB-UniRule"/>
</dbReference>
<comment type="caution">
    <text evidence="10">Lacks conserved residue(s) required for the propagation of feature annotation.</text>
</comment>
<keyword evidence="2 10" id="KW-0004">4Fe-4S</keyword>
<keyword evidence="7 10" id="KW-0408">Iron</keyword>
<evidence type="ECO:0000256" key="6">
    <source>
        <dbReference type="ARBA" id="ARBA00022982"/>
    </source>
</evidence>
<feature type="binding site" evidence="10 11">
    <location>
        <position position="143"/>
    </location>
    <ligand>
        <name>[4Fe-4S] cluster</name>
        <dbReference type="ChEBI" id="CHEBI:49883"/>
        <label>3</label>
    </ligand>
</feature>
<feature type="binding site" evidence="10 11">
    <location>
        <position position="71"/>
    </location>
    <ligand>
        <name>[4Fe-4S] cluster</name>
        <dbReference type="ChEBI" id="CHEBI:49883"/>
        <label>1</label>
    </ligand>
</feature>
<dbReference type="AlphaFoldDB" id="A0A2T4IIW6"/>
<keyword evidence="6 10" id="KW-0249">Electron transport</keyword>
<keyword evidence="4 10" id="KW-0677">Repeat</keyword>
<proteinExistence type="inferred from homology"/>
<dbReference type="InterPro" id="IPR017896">
    <property type="entry name" value="4Fe4S_Fe-S-bd"/>
</dbReference>
<feature type="domain" description="4Fe-4S ferredoxin-type" evidence="12">
    <location>
        <begin position="101"/>
        <end position="125"/>
    </location>
</feature>
<evidence type="ECO:0000259" key="13">
    <source>
        <dbReference type="PROSITE" id="PS51656"/>
    </source>
</evidence>
<dbReference type="PANTHER" id="PTHR43560">
    <property type="entry name" value="ION-TRANSLOCATING OXIDOREDUCTASE COMPLEX SUBUNIT B"/>
    <property type="match status" value="1"/>
</dbReference>
<dbReference type="Pfam" id="PF04060">
    <property type="entry name" value="FeS"/>
    <property type="match status" value="1"/>
</dbReference>
<comment type="cofactor">
    <cofactor evidence="10 11">
        <name>[4Fe-4S] cluster</name>
        <dbReference type="ChEBI" id="CHEBI:49883"/>
    </cofactor>
    <text evidence="10 11">Binds 3 [4Fe-4S] clusters.</text>
</comment>
<dbReference type="GO" id="GO:0005886">
    <property type="term" value="C:plasma membrane"/>
    <property type="evidence" value="ECO:0007669"/>
    <property type="project" value="UniProtKB-SubCell"/>
</dbReference>
<feature type="domain" description="4Fe-4S" evidence="13">
    <location>
        <begin position="28"/>
        <end position="88"/>
    </location>
</feature>
<comment type="subunit">
    <text evidence="10">The complex is composed of six subunits: RnfA, RnfB, RnfC, RnfD, RnfE and RnfG.</text>
</comment>
<accession>A0A2T4IIW6</accession>
<feature type="binding site" evidence="10 11">
    <location>
        <position position="116"/>
    </location>
    <ligand>
        <name>[4Fe-4S] cluster</name>
        <dbReference type="ChEBI" id="CHEBI:49883"/>
        <label>2</label>
    </ligand>
</feature>
<gene>
    <name evidence="10" type="primary">rnfB</name>
    <name evidence="14" type="ORF">C8261_03095</name>
</gene>
<dbReference type="SUPFAM" id="SSF54862">
    <property type="entry name" value="4Fe-4S ferredoxins"/>
    <property type="match status" value="1"/>
</dbReference>
<dbReference type="NCBIfam" id="TIGR01944">
    <property type="entry name" value="rnfB"/>
    <property type="match status" value="1"/>
</dbReference>
<dbReference type="GO" id="GO:0051539">
    <property type="term" value="F:4 iron, 4 sulfur cluster binding"/>
    <property type="evidence" value="ECO:0007669"/>
    <property type="project" value="UniProtKB-UniRule"/>
</dbReference>
<name>A0A2T4IIW6_9RHOO</name>
<comment type="subcellular location">
    <subcellularLocation>
        <location evidence="10">Cell inner membrane</location>
    </subcellularLocation>
</comment>
<comment type="caution">
    <text evidence="14">The sequence shown here is derived from an EMBL/GenBank/DDBJ whole genome shotgun (WGS) entry which is preliminary data.</text>
</comment>
<evidence type="ECO:0000313" key="15">
    <source>
        <dbReference type="Proteomes" id="UP000241193"/>
    </source>
</evidence>
<evidence type="ECO:0000256" key="8">
    <source>
        <dbReference type="ARBA" id="ARBA00023014"/>
    </source>
</evidence>
<dbReference type="GO" id="GO:0009055">
    <property type="term" value="F:electron transfer activity"/>
    <property type="evidence" value="ECO:0007669"/>
    <property type="project" value="InterPro"/>
</dbReference>
<keyword evidence="3 10" id="KW-0479">Metal-binding</keyword>
<comment type="similarity">
    <text evidence="10">Belongs to the 4Fe4S bacterial-type ferredoxin family. RnfB subfamily.</text>
</comment>
<evidence type="ECO:0000256" key="3">
    <source>
        <dbReference type="ARBA" id="ARBA00022723"/>
    </source>
</evidence>
<evidence type="ECO:0000256" key="4">
    <source>
        <dbReference type="ARBA" id="ARBA00022737"/>
    </source>
</evidence>
<dbReference type="InterPro" id="IPR050395">
    <property type="entry name" value="4Fe4S_Ferredoxin_RnfB"/>
</dbReference>
<dbReference type="Proteomes" id="UP000241193">
    <property type="component" value="Unassembled WGS sequence"/>
</dbReference>
<keyword evidence="1 10" id="KW-0813">Transport</keyword>
<dbReference type="Gene3D" id="3.30.70.20">
    <property type="match status" value="1"/>
</dbReference>
<feature type="binding site" evidence="10 11">
    <location>
        <position position="54"/>
    </location>
    <ligand>
        <name>[4Fe-4S] cluster</name>
        <dbReference type="ChEBI" id="CHEBI:49883"/>
        <label>1</label>
    </ligand>
</feature>
<dbReference type="InterPro" id="IPR007202">
    <property type="entry name" value="4Fe-4S_dom"/>
</dbReference>
<dbReference type="HAMAP" id="MF_00463">
    <property type="entry name" value="RsxB_RnfB"/>
    <property type="match status" value="1"/>
</dbReference>
<dbReference type="OrthoDB" id="9789936at2"/>
<reference evidence="14 15" key="2">
    <citation type="submission" date="2018-04" db="EMBL/GenBank/DDBJ databases">
        <title>Thauera lacus sp. nov., isolated from an saline lake in Inner Mongolia, China.</title>
        <authorList>
            <person name="Liang Q.-Y."/>
        </authorList>
    </citation>
    <scope>NUCLEOTIDE SEQUENCE [LARGE SCALE GENOMIC DNA]</scope>
    <source>
        <strain evidence="14 15">D20</strain>
    </source>
</reference>
<organism evidence="14 15">
    <name type="scientific">Pseudothauera lacus</name>
    <dbReference type="NCBI Taxonomy" id="2136175"/>
    <lineage>
        <taxon>Bacteria</taxon>
        <taxon>Pseudomonadati</taxon>
        <taxon>Pseudomonadota</taxon>
        <taxon>Betaproteobacteria</taxon>
        <taxon>Rhodocyclales</taxon>
        <taxon>Zoogloeaceae</taxon>
        <taxon>Pseudothauera</taxon>
    </lineage>
</organism>
<dbReference type="RefSeq" id="WP_107492196.1">
    <property type="nucleotide sequence ID" value="NZ_PZKC01000002.1"/>
</dbReference>
<evidence type="ECO:0000259" key="12">
    <source>
        <dbReference type="PROSITE" id="PS51379"/>
    </source>
</evidence>
<feature type="binding site" evidence="10 11">
    <location>
        <position position="120"/>
    </location>
    <ligand>
        <name>[4Fe-4S] cluster</name>
        <dbReference type="ChEBI" id="CHEBI:49883"/>
        <label>3</label>
    </ligand>
</feature>
<feature type="domain" description="4Fe-4S ferredoxin-type" evidence="12">
    <location>
        <begin position="130"/>
        <end position="160"/>
    </location>
</feature>
<dbReference type="PIRSF" id="PIRSF005784">
    <property type="entry name" value="Elect_transpt_RnfB"/>
    <property type="match status" value="1"/>
</dbReference>
<dbReference type="Pfam" id="PF14697">
    <property type="entry name" value="Fer4_21"/>
    <property type="match status" value="1"/>
</dbReference>
<keyword evidence="10" id="KW-0997">Cell inner membrane</keyword>
<dbReference type="PANTHER" id="PTHR43560:SF1">
    <property type="entry name" value="ION-TRANSLOCATING OXIDOREDUCTASE COMPLEX SUBUNIT B"/>
    <property type="match status" value="1"/>
</dbReference>
<dbReference type="PROSITE" id="PS51379">
    <property type="entry name" value="4FE4S_FER_2"/>
    <property type="match status" value="2"/>
</dbReference>
<feature type="binding site" evidence="10 11">
    <location>
        <position position="113"/>
    </location>
    <ligand>
        <name>[4Fe-4S] cluster</name>
        <dbReference type="ChEBI" id="CHEBI:49883"/>
        <label>2</label>
    </ligand>
</feature>
<sequence>MVSAILSLALLGVCFGLILGVAARAFRVEASGIEAELEAMLPGTNCGQCGYPGCAGAAAALARGEAAATCCPPGGKALAEALAARLGLSLDASAVADEVPLVAGVREEICIGCTKCFRACPTDAVMGAMKQIHAVIREACTGCAKCEPLCPTGAITLTPVPMTLQTWVWPKPAAQPYPAAVPATAAAKAA</sequence>
<evidence type="ECO:0000256" key="7">
    <source>
        <dbReference type="ARBA" id="ARBA00023004"/>
    </source>
</evidence>
<dbReference type="GO" id="GO:0046872">
    <property type="term" value="F:metal ion binding"/>
    <property type="evidence" value="ECO:0007669"/>
    <property type="project" value="UniProtKB-KW"/>
</dbReference>
<feature type="region of interest" description="Hydrophobic" evidence="10">
    <location>
        <begin position="1"/>
        <end position="23"/>
    </location>
</feature>
<dbReference type="InterPro" id="IPR017900">
    <property type="entry name" value="4Fe4S_Fe_S_CS"/>
</dbReference>
<keyword evidence="10" id="KW-1003">Cell membrane</keyword>
<keyword evidence="8 10" id="KW-0411">Iron-sulfur</keyword>
<evidence type="ECO:0000256" key="10">
    <source>
        <dbReference type="HAMAP-Rule" id="MF_00463"/>
    </source>
</evidence>
<dbReference type="InterPro" id="IPR010207">
    <property type="entry name" value="Elect_transpt_cplx_RnfB/RsxB"/>
</dbReference>
<keyword evidence="5 10" id="KW-1278">Translocase</keyword>
<comment type="function">
    <text evidence="10">Part of a membrane-bound complex that couples electron transfer with translocation of ions across the membrane.</text>
</comment>
<dbReference type="Gene3D" id="1.10.15.40">
    <property type="entry name" value="Electron transport complex subunit B, putative Fe-S cluster"/>
    <property type="match status" value="1"/>
</dbReference>
<feature type="binding site" evidence="10 11">
    <location>
        <position position="49"/>
    </location>
    <ligand>
        <name>[4Fe-4S] cluster</name>
        <dbReference type="ChEBI" id="CHEBI:49883"/>
        <label>1</label>
    </ligand>
</feature>
<evidence type="ECO:0000256" key="1">
    <source>
        <dbReference type="ARBA" id="ARBA00022448"/>
    </source>
</evidence>
<feature type="binding site" evidence="10 11">
    <location>
        <position position="146"/>
    </location>
    <ligand>
        <name>[4Fe-4S] cluster</name>
        <dbReference type="ChEBI" id="CHEBI:49883"/>
        <label>3</label>
    </ligand>
</feature>
<evidence type="ECO:0000313" key="14">
    <source>
        <dbReference type="EMBL" id="PTD97676.1"/>
    </source>
</evidence>
<dbReference type="EMBL" id="PZKC01000002">
    <property type="protein sequence ID" value="PTD97676.1"/>
    <property type="molecule type" value="Genomic_DNA"/>
</dbReference>
<feature type="binding site" evidence="10 11">
    <location>
        <position position="150"/>
    </location>
    <ligand>
        <name>[4Fe-4S] cluster</name>
        <dbReference type="ChEBI" id="CHEBI:49883"/>
        <label>2</label>
    </ligand>
</feature>
<feature type="binding site" evidence="10 11">
    <location>
        <position position="46"/>
    </location>
    <ligand>
        <name>[4Fe-4S] cluster</name>
        <dbReference type="ChEBI" id="CHEBI:49883"/>
        <label>1</label>
    </ligand>
</feature>
<reference evidence="14 15" key="1">
    <citation type="submission" date="2018-03" db="EMBL/GenBank/DDBJ databases">
        <authorList>
            <person name="Keele B.F."/>
        </authorList>
    </citation>
    <scope>NUCLEOTIDE SEQUENCE [LARGE SCALE GENOMIC DNA]</scope>
    <source>
        <strain evidence="14 15">D20</strain>
    </source>
</reference>
<keyword evidence="15" id="KW-1185">Reference proteome</keyword>
<keyword evidence="9 10" id="KW-0472">Membrane</keyword>
<evidence type="ECO:0000256" key="11">
    <source>
        <dbReference type="PIRSR" id="PIRSR005784-1"/>
    </source>
</evidence>